<comment type="caution">
    <text evidence="1">The sequence shown here is derived from an EMBL/GenBank/DDBJ whole genome shotgun (WGS) entry which is preliminary data.</text>
</comment>
<accession>A0A2M9UQ17</accession>
<sequence length="75" mass="8745">MGKEYNMDLHKQYEVEFIKDVNFFKKGDKTSVNMPLASKFFKDGKIRVPNNLMQDAKELGCEELFVKPGDNKLKE</sequence>
<dbReference type="AlphaFoldDB" id="A0A2M9UQ17"/>
<dbReference type="RefSeq" id="WP_032565914.1">
    <property type="nucleotide sequence ID" value="NZ_JACFST010000002.1"/>
</dbReference>
<gene>
    <name evidence="1" type="ORF">DWW08_06090</name>
</gene>
<organism evidence="1 2">
    <name type="scientific">Bacteroides fragilis</name>
    <dbReference type="NCBI Taxonomy" id="817"/>
    <lineage>
        <taxon>Bacteria</taxon>
        <taxon>Pseudomonadati</taxon>
        <taxon>Bacteroidota</taxon>
        <taxon>Bacteroidia</taxon>
        <taxon>Bacteroidales</taxon>
        <taxon>Bacteroidaceae</taxon>
        <taxon>Bacteroides</taxon>
    </lineage>
</organism>
<dbReference type="Proteomes" id="UP000286270">
    <property type="component" value="Unassembled WGS sequence"/>
</dbReference>
<protein>
    <submittedName>
        <fullName evidence="1">Uncharacterized protein</fullName>
    </submittedName>
</protein>
<name>A0A2M9UQ17_BACFG</name>
<proteinExistence type="predicted"/>
<evidence type="ECO:0000313" key="1">
    <source>
        <dbReference type="EMBL" id="RGV56548.1"/>
    </source>
</evidence>
<reference evidence="1 2" key="1">
    <citation type="submission" date="2018-08" db="EMBL/GenBank/DDBJ databases">
        <title>A genome reference for cultivated species of the human gut microbiota.</title>
        <authorList>
            <person name="Zou Y."/>
            <person name="Xue W."/>
            <person name="Luo G."/>
        </authorList>
    </citation>
    <scope>NUCLEOTIDE SEQUENCE [LARGE SCALE GENOMIC DNA]</scope>
    <source>
        <strain evidence="1 2">AF14-26</strain>
    </source>
</reference>
<dbReference type="EMBL" id="QRZH01000004">
    <property type="protein sequence ID" value="RGV56548.1"/>
    <property type="molecule type" value="Genomic_DNA"/>
</dbReference>
<evidence type="ECO:0000313" key="2">
    <source>
        <dbReference type="Proteomes" id="UP000286270"/>
    </source>
</evidence>